<gene>
    <name evidence="6" type="ORF">HPB48_017738</name>
</gene>
<dbReference type="GO" id="GO:0004674">
    <property type="term" value="F:protein serine/threonine kinase activity"/>
    <property type="evidence" value="ECO:0007669"/>
    <property type="project" value="UniProtKB-KW"/>
</dbReference>
<accession>A0A9J6G2T8</accession>
<comment type="caution">
    <text evidence="6">The sequence shown here is derived from an EMBL/GenBank/DDBJ whole genome shotgun (WGS) entry which is preliminary data.</text>
</comment>
<dbReference type="InterPro" id="IPR050494">
    <property type="entry name" value="Ser_Thr_dual-spec_kinase"/>
</dbReference>
<reference evidence="6 7" key="1">
    <citation type="journal article" date="2020" name="Cell">
        <title>Large-Scale Comparative Analyses of Tick Genomes Elucidate Their Genetic Diversity and Vector Capacities.</title>
        <authorList>
            <consortium name="Tick Genome and Microbiome Consortium (TIGMIC)"/>
            <person name="Jia N."/>
            <person name="Wang J."/>
            <person name="Shi W."/>
            <person name="Du L."/>
            <person name="Sun Y."/>
            <person name="Zhan W."/>
            <person name="Jiang J.F."/>
            <person name="Wang Q."/>
            <person name="Zhang B."/>
            <person name="Ji P."/>
            <person name="Bell-Sakyi L."/>
            <person name="Cui X.M."/>
            <person name="Yuan T.T."/>
            <person name="Jiang B.G."/>
            <person name="Yang W.F."/>
            <person name="Lam T.T."/>
            <person name="Chang Q.C."/>
            <person name="Ding S.J."/>
            <person name="Wang X.J."/>
            <person name="Zhu J.G."/>
            <person name="Ruan X.D."/>
            <person name="Zhao L."/>
            <person name="Wei J.T."/>
            <person name="Ye R.Z."/>
            <person name="Que T.C."/>
            <person name="Du C.H."/>
            <person name="Zhou Y.H."/>
            <person name="Cheng J.X."/>
            <person name="Dai P.F."/>
            <person name="Guo W.B."/>
            <person name="Han X.H."/>
            <person name="Huang E.J."/>
            <person name="Li L.F."/>
            <person name="Wei W."/>
            <person name="Gao Y.C."/>
            <person name="Liu J.Z."/>
            <person name="Shao H.Z."/>
            <person name="Wang X."/>
            <person name="Wang C.C."/>
            <person name="Yang T.C."/>
            <person name="Huo Q.B."/>
            <person name="Li W."/>
            <person name="Chen H.Y."/>
            <person name="Chen S.E."/>
            <person name="Zhou L.G."/>
            <person name="Ni X.B."/>
            <person name="Tian J.H."/>
            <person name="Sheng Y."/>
            <person name="Liu T."/>
            <person name="Pan Y.S."/>
            <person name="Xia L.Y."/>
            <person name="Li J."/>
            <person name="Zhao F."/>
            <person name="Cao W.C."/>
        </authorList>
    </citation>
    <scope>NUCLEOTIDE SEQUENCE [LARGE SCALE GENOMIC DNA]</scope>
    <source>
        <strain evidence="6">HaeL-2018</strain>
    </source>
</reference>
<keyword evidence="5" id="KW-0067">ATP-binding</keyword>
<dbReference type="OrthoDB" id="9360899at2759"/>
<evidence type="ECO:0000313" key="6">
    <source>
        <dbReference type="EMBL" id="KAH9369387.1"/>
    </source>
</evidence>
<dbReference type="EMBL" id="JABSTR010000005">
    <property type="protein sequence ID" value="KAH9369387.1"/>
    <property type="molecule type" value="Genomic_DNA"/>
</dbReference>
<dbReference type="VEuPathDB" id="VectorBase:HLOH_057259"/>
<dbReference type="GO" id="GO:0005524">
    <property type="term" value="F:ATP binding"/>
    <property type="evidence" value="ECO:0007669"/>
    <property type="project" value="UniProtKB-KW"/>
</dbReference>
<proteinExistence type="predicted"/>
<sequence>MMNGRESDCTCRQVDKEKIVMLKGHFMWRNHVCLAFKLLSYNLYGLLCDINFNGLSIIHCDLKLENIRLWNLKRSAIKVVYFGRSCQLGQHM</sequence>
<dbReference type="Gene3D" id="1.10.510.10">
    <property type="entry name" value="Transferase(Phosphotransferase) domain 1"/>
    <property type="match status" value="2"/>
</dbReference>
<name>A0A9J6G2T8_HAELO</name>
<dbReference type="PANTHER" id="PTHR24058">
    <property type="entry name" value="DUAL SPECIFICITY PROTEIN KINASE"/>
    <property type="match status" value="1"/>
</dbReference>
<keyword evidence="4" id="KW-0418">Kinase</keyword>
<evidence type="ECO:0000256" key="2">
    <source>
        <dbReference type="ARBA" id="ARBA00022679"/>
    </source>
</evidence>
<evidence type="ECO:0000256" key="3">
    <source>
        <dbReference type="ARBA" id="ARBA00022741"/>
    </source>
</evidence>
<dbReference type="PANTHER" id="PTHR24058:SF28">
    <property type="entry name" value="SERINE_THREONINE-PROTEIN KINASE MINIBRAIN"/>
    <property type="match status" value="1"/>
</dbReference>
<dbReference type="Proteomes" id="UP000821853">
    <property type="component" value="Chromosome 3"/>
</dbReference>
<dbReference type="SUPFAM" id="SSF56112">
    <property type="entry name" value="Protein kinase-like (PK-like)"/>
    <property type="match status" value="1"/>
</dbReference>
<dbReference type="AlphaFoldDB" id="A0A9J6G2T8"/>
<protein>
    <submittedName>
        <fullName evidence="6">Uncharacterized protein</fullName>
    </submittedName>
</protein>
<dbReference type="InterPro" id="IPR011009">
    <property type="entry name" value="Kinase-like_dom_sf"/>
</dbReference>
<keyword evidence="2" id="KW-0808">Transferase</keyword>
<evidence type="ECO:0000256" key="1">
    <source>
        <dbReference type="ARBA" id="ARBA00022527"/>
    </source>
</evidence>
<evidence type="ECO:0000313" key="7">
    <source>
        <dbReference type="Proteomes" id="UP000821853"/>
    </source>
</evidence>
<keyword evidence="3" id="KW-0547">Nucleotide-binding</keyword>
<keyword evidence="1" id="KW-0723">Serine/threonine-protein kinase</keyword>
<evidence type="ECO:0000256" key="5">
    <source>
        <dbReference type="ARBA" id="ARBA00022840"/>
    </source>
</evidence>
<keyword evidence="7" id="KW-1185">Reference proteome</keyword>
<evidence type="ECO:0000256" key="4">
    <source>
        <dbReference type="ARBA" id="ARBA00022777"/>
    </source>
</evidence>
<organism evidence="6 7">
    <name type="scientific">Haemaphysalis longicornis</name>
    <name type="common">Bush tick</name>
    <dbReference type="NCBI Taxonomy" id="44386"/>
    <lineage>
        <taxon>Eukaryota</taxon>
        <taxon>Metazoa</taxon>
        <taxon>Ecdysozoa</taxon>
        <taxon>Arthropoda</taxon>
        <taxon>Chelicerata</taxon>
        <taxon>Arachnida</taxon>
        <taxon>Acari</taxon>
        <taxon>Parasitiformes</taxon>
        <taxon>Ixodida</taxon>
        <taxon>Ixodoidea</taxon>
        <taxon>Ixodidae</taxon>
        <taxon>Haemaphysalinae</taxon>
        <taxon>Haemaphysalis</taxon>
    </lineage>
</organism>